<evidence type="ECO:0000256" key="1">
    <source>
        <dbReference type="ARBA" id="ARBA00022679"/>
    </source>
</evidence>
<evidence type="ECO:0000259" key="4">
    <source>
        <dbReference type="SMART" id="SM00827"/>
    </source>
</evidence>
<evidence type="ECO:0000313" key="5">
    <source>
        <dbReference type="EMBL" id="MFE1755955.1"/>
    </source>
</evidence>
<dbReference type="Gene3D" id="3.40.366.10">
    <property type="entry name" value="Malonyl-Coenzyme A Acyl Carrier Protein, domain 2"/>
    <property type="match status" value="1"/>
</dbReference>
<dbReference type="EMBL" id="JBHYTS010000173">
    <property type="protein sequence ID" value="MFE1755955.1"/>
    <property type="molecule type" value="Genomic_DNA"/>
</dbReference>
<keyword evidence="6" id="KW-1185">Reference proteome</keyword>
<dbReference type="Pfam" id="PF00698">
    <property type="entry name" value="Acyl_transf_1"/>
    <property type="match status" value="1"/>
</dbReference>
<dbReference type="PANTHER" id="PTHR43775">
    <property type="entry name" value="FATTY ACID SYNTHASE"/>
    <property type="match status" value="1"/>
</dbReference>
<evidence type="ECO:0000256" key="3">
    <source>
        <dbReference type="ARBA" id="ARBA00023315"/>
    </source>
</evidence>
<dbReference type="Proteomes" id="UP001599756">
    <property type="component" value="Unassembled WGS sequence"/>
</dbReference>
<keyword evidence="3 5" id="KW-0012">Acyltransferase</keyword>
<dbReference type="EC" id="2.3.1.-" evidence="5"/>
<dbReference type="InterPro" id="IPR001227">
    <property type="entry name" value="Ac_transferase_dom_sf"/>
</dbReference>
<accession>A0ABW6HH53</accession>
<evidence type="ECO:0000313" key="6">
    <source>
        <dbReference type="Proteomes" id="UP001599756"/>
    </source>
</evidence>
<reference evidence="5 6" key="1">
    <citation type="submission" date="2024-09" db="EMBL/GenBank/DDBJ databases">
        <title>The Natural Products Discovery Center: Release of the First 8490 Sequenced Strains for Exploring Actinobacteria Biosynthetic Diversity.</title>
        <authorList>
            <person name="Kalkreuter E."/>
            <person name="Kautsar S.A."/>
            <person name="Yang D."/>
            <person name="Bader C.D."/>
            <person name="Teijaro C.N."/>
            <person name="Fluegel L."/>
            <person name="Davis C.M."/>
            <person name="Simpson J.R."/>
            <person name="Lauterbach L."/>
            <person name="Steele A.D."/>
            <person name="Gui C."/>
            <person name="Meng S."/>
            <person name="Li G."/>
            <person name="Viehrig K."/>
            <person name="Ye F."/>
            <person name="Su P."/>
            <person name="Kiefer A.F."/>
            <person name="Nichols A."/>
            <person name="Cepeda A.J."/>
            <person name="Yan W."/>
            <person name="Fan B."/>
            <person name="Jiang Y."/>
            <person name="Adhikari A."/>
            <person name="Zheng C.-J."/>
            <person name="Schuster L."/>
            <person name="Cowan T.M."/>
            <person name="Smanski M.J."/>
            <person name="Chevrette M.G."/>
            <person name="De Carvalho L.P.S."/>
            <person name="Shen B."/>
        </authorList>
    </citation>
    <scope>NUCLEOTIDE SEQUENCE [LARGE SCALE GENOMIC DNA]</scope>
    <source>
        <strain evidence="5 6">NPDC059500</strain>
    </source>
</reference>
<sequence>LGALASGETSAGTVTGTPVGGKLAFLFTGQGSQRLGMGRELYDEYPVFARALDEVFGRFELPLREVMFGADEDGAELIDRTAYTQPALFAIEVALFRLLESWGIRPDFLSGHSIGELAAAHCAGVLSLEDACTLVAARGRLMQELPAGGAMVAVQAAEDEVTPYLTDEVSIAAVNGPASVVIAGDESAVLEIAGVFEEQGRKTRRLTVSHAFHSPHMDGMLEAFREVAEGLSYEAPRIPIVSNLTGGVVSGEEIGTADFWVRHVREAVRFLDGVRVLEAEGVSTFVELGPDGVLSAMAQECVTGDDHAFVPVLRKARPEAEALTTAIAHAHVRGIGIDWRAFFAGTGARRVDLPTYAFQRERYWLEIP</sequence>
<proteinExistence type="predicted"/>
<feature type="non-terminal residue" evidence="5">
    <location>
        <position position="368"/>
    </location>
</feature>
<dbReference type="GO" id="GO:0016746">
    <property type="term" value="F:acyltransferase activity"/>
    <property type="evidence" value="ECO:0007669"/>
    <property type="project" value="UniProtKB-KW"/>
</dbReference>
<dbReference type="RefSeq" id="WP_381843598.1">
    <property type="nucleotide sequence ID" value="NZ_JBHYTS010000173.1"/>
</dbReference>
<dbReference type="Gene3D" id="3.30.70.3290">
    <property type="match status" value="1"/>
</dbReference>
<organism evidence="5 6">
    <name type="scientific">Streptomyces anandii</name>
    <dbReference type="NCBI Taxonomy" id="285454"/>
    <lineage>
        <taxon>Bacteria</taxon>
        <taxon>Bacillati</taxon>
        <taxon>Actinomycetota</taxon>
        <taxon>Actinomycetes</taxon>
        <taxon>Kitasatosporales</taxon>
        <taxon>Streptomycetaceae</taxon>
        <taxon>Streptomyces</taxon>
    </lineage>
</organism>
<dbReference type="InterPro" id="IPR050091">
    <property type="entry name" value="PKS_NRPS_Biosynth_Enz"/>
</dbReference>
<name>A0ABW6HH53_9ACTN</name>
<dbReference type="InterPro" id="IPR014043">
    <property type="entry name" value="Acyl_transferase_dom"/>
</dbReference>
<keyword evidence="1 5" id="KW-0808">Transferase</keyword>
<gene>
    <name evidence="5" type="ORF">ACFW88_36435</name>
</gene>
<protein>
    <submittedName>
        <fullName evidence="5">Acyltransferase domain-containing protein</fullName>
        <ecNumber evidence="5">2.3.1.-</ecNumber>
    </submittedName>
</protein>
<dbReference type="SMART" id="SM00827">
    <property type="entry name" value="PKS_AT"/>
    <property type="match status" value="1"/>
</dbReference>
<evidence type="ECO:0000256" key="2">
    <source>
        <dbReference type="ARBA" id="ARBA00023268"/>
    </source>
</evidence>
<dbReference type="InterPro" id="IPR016036">
    <property type="entry name" value="Malonyl_transacylase_ACP-bd"/>
</dbReference>
<feature type="domain" description="Malonyl-CoA:ACP transacylase (MAT)" evidence="4">
    <location>
        <begin position="26"/>
        <end position="317"/>
    </location>
</feature>
<dbReference type="PANTHER" id="PTHR43775:SF51">
    <property type="entry name" value="INACTIVE PHENOLPHTHIOCEROL SYNTHESIS POLYKETIDE SYNTHASE TYPE I PKS1-RELATED"/>
    <property type="match status" value="1"/>
</dbReference>
<feature type="non-terminal residue" evidence="5">
    <location>
        <position position="1"/>
    </location>
</feature>
<dbReference type="SUPFAM" id="SSF55048">
    <property type="entry name" value="Probable ACP-binding domain of malonyl-CoA ACP transacylase"/>
    <property type="match status" value="1"/>
</dbReference>
<comment type="caution">
    <text evidence="5">The sequence shown here is derived from an EMBL/GenBank/DDBJ whole genome shotgun (WGS) entry which is preliminary data.</text>
</comment>
<dbReference type="InterPro" id="IPR016035">
    <property type="entry name" value="Acyl_Trfase/lysoPLipase"/>
</dbReference>
<dbReference type="SUPFAM" id="SSF52151">
    <property type="entry name" value="FabD/lysophospholipase-like"/>
    <property type="match status" value="1"/>
</dbReference>
<keyword evidence="2" id="KW-0511">Multifunctional enzyme</keyword>